<evidence type="ECO:0000313" key="2">
    <source>
        <dbReference type="Proteomes" id="UP000591131"/>
    </source>
</evidence>
<dbReference type="OrthoDB" id="194468at2759"/>
<keyword evidence="2" id="KW-1185">Reference proteome</keyword>
<sequence>MSPTKQTFSLEAYAKPQLHAVKHEQDEVVGLLLGPSEDQITEAVPLFHCGVIGTPVMKLGLSLVQTYCDKKGSLKILAIYTSSSKPTAAVRQMASALGKYGAVIVYCMPVRSKKVTLVGYSSEGLKKDSSDCAAVPPEGAGDEVIDMISSLRYVDLYDLDDHLHDPSRDIFDFNLMGTAE</sequence>
<dbReference type="AlphaFoldDB" id="A0A7J6MLT1"/>
<name>A0A7J6MLT1_PERCH</name>
<accession>A0A7J6MLT1</accession>
<dbReference type="PANTHER" id="PTHR12941">
    <property type="entry name" value="ER MEMBRANE PROTEIN COMPLEX"/>
    <property type="match status" value="1"/>
</dbReference>
<dbReference type="GO" id="GO:0072546">
    <property type="term" value="C:EMC complex"/>
    <property type="evidence" value="ECO:0007669"/>
    <property type="project" value="InterPro"/>
</dbReference>
<reference evidence="1 2" key="1">
    <citation type="submission" date="2020-04" db="EMBL/GenBank/DDBJ databases">
        <title>Perkinsus chesapeaki whole genome sequence.</title>
        <authorList>
            <person name="Bogema D.R."/>
        </authorList>
    </citation>
    <scope>NUCLEOTIDE SEQUENCE [LARGE SCALE GENOMIC DNA]</scope>
    <source>
        <strain evidence="1">ATCC PRA-425</strain>
    </source>
</reference>
<comment type="caution">
    <text evidence="1">The sequence shown here is derived from an EMBL/GenBank/DDBJ whole genome shotgun (WGS) entry which is preliminary data.</text>
</comment>
<dbReference type="EMBL" id="JAAPAO010000106">
    <property type="protein sequence ID" value="KAF4672558.1"/>
    <property type="molecule type" value="Genomic_DNA"/>
</dbReference>
<dbReference type="Pfam" id="PF03665">
    <property type="entry name" value="UPF0172"/>
    <property type="match status" value="1"/>
</dbReference>
<gene>
    <name evidence="1" type="ORF">FOL47_000393</name>
</gene>
<proteinExistence type="predicted"/>
<dbReference type="PANTHER" id="PTHR12941:SF10">
    <property type="entry name" value="ER MEMBRANE PROTEIN COMPLEX SUBUNIT 8_9 HOMOLOG"/>
    <property type="match status" value="1"/>
</dbReference>
<protein>
    <submittedName>
        <fullName evidence="1">Uncharacterized protein</fullName>
    </submittedName>
</protein>
<dbReference type="Proteomes" id="UP000591131">
    <property type="component" value="Unassembled WGS sequence"/>
</dbReference>
<evidence type="ECO:0000313" key="1">
    <source>
        <dbReference type="EMBL" id="KAF4672558.1"/>
    </source>
</evidence>
<organism evidence="1 2">
    <name type="scientific">Perkinsus chesapeaki</name>
    <name type="common">Clam parasite</name>
    <name type="synonym">Perkinsus andrewsi</name>
    <dbReference type="NCBI Taxonomy" id="330153"/>
    <lineage>
        <taxon>Eukaryota</taxon>
        <taxon>Sar</taxon>
        <taxon>Alveolata</taxon>
        <taxon>Perkinsozoa</taxon>
        <taxon>Perkinsea</taxon>
        <taxon>Perkinsida</taxon>
        <taxon>Perkinsidae</taxon>
        <taxon>Perkinsus</taxon>
    </lineage>
</organism>
<dbReference type="InterPro" id="IPR005366">
    <property type="entry name" value="EMC8/9"/>
</dbReference>